<dbReference type="AlphaFoldDB" id="A0ABD0XQE5"/>
<evidence type="ECO:0000259" key="4">
    <source>
        <dbReference type="Pfam" id="PF00918"/>
    </source>
</evidence>
<keyword evidence="3" id="KW-0732">Signal</keyword>
<gene>
    <name evidence="5" type="ORF">UPYG_G00066560</name>
</gene>
<dbReference type="InterPro" id="IPR001651">
    <property type="entry name" value="Gastrin/CCK"/>
</dbReference>
<evidence type="ECO:0000313" key="6">
    <source>
        <dbReference type="Proteomes" id="UP001557470"/>
    </source>
</evidence>
<evidence type="ECO:0000313" key="5">
    <source>
        <dbReference type="EMBL" id="KAL1005995.1"/>
    </source>
</evidence>
<evidence type="ECO:0000256" key="3">
    <source>
        <dbReference type="SAM" id="SignalP"/>
    </source>
</evidence>
<feature type="region of interest" description="Disordered" evidence="2">
    <location>
        <begin position="22"/>
        <end position="43"/>
    </location>
</feature>
<protein>
    <recommendedName>
        <fullName evidence="4">Gastrin/cholecystokinin peptide hormone domain-containing protein</fullName>
    </recommendedName>
</protein>
<dbReference type="Proteomes" id="UP001557470">
    <property type="component" value="Unassembled WGS sequence"/>
</dbReference>
<organism evidence="5 6">
    <name type="scientific">Umbra pygmaea</name>
    <name type="common">Eastern mudminnow</name>
    <dbReference type="NCBI Taxonomy" id="75934"/>
    <lineage>
        <taxon>Eukaryota</taxon>
        <taxon>Metazoa</taxon>
        <taxon>Chordata</taxon>
        <taxon>Craniata</taxon>
        <taxon>Vertebrata</taxon>
        <taxon>Euteleostomi</taxon>
        <taxon>Actinopterygii</taxon>
        <taxon>Neopterygii</taxon>
        <taxon>Teleostei</taxon>
        <taxon>Protacanthopterygii</taxon>
        <taxon>Esociformes</taxon>
        <taxon>Umbridae</taxon>
        <taxon>Umbra</taxon>
    </lineage>
</organism>
<evidence type="ECO:0000256" key="1">
    <source>
        <dbReference type="ARBA" id="ARBA00022815"/>
    </source>
</evidence>
<feature type="chain" id="PRO_5044887724" description="Gastrin/cholecystokinin peptide hormone domain-containing protein" evidence="3">
    <location>
        <begin position="22"/>
        <end position="110"/>
    </location>
</feature>
<feature type="domain" description="Gastrin/cholecystokinin peptide hormone" evidence="4">
    <location>
        <begin position="5"/>
        <end position="110"/>
    </location>
</feature>
<keyword evidence="1" id="KW-0027">Amidation</keyword>
<sequence length="110" mass="12456">MAVNGLLLCILLATPLLDGLASPVPKSNGNTKPSGMLPQKVSRRETVEDIAMREQDPQIHKERGERMAHLSEDQREFMSKQIMQAISELMNDCPDRDYQGWVDFGRRSTE</sequence>
<reference evidence="5 6" key="1">
    <citation type="submission" date="2024-06" db="EMBL/GenBank/DDBJ databases">
        <authorList>
            <person name="Pan Q."/>
            <person name="Wen M."/>
            <person name="Jouanno E."/>
            <person name="Zahm M."/>
            <person name="Klopp C."/>
            <person name="Cabau C."/>
            <person name="Louis A."/>
            <person name="Berthelot C."/>
            <person name="Parey E."/>
            <person name="Roest Crollius H."/>
            <person name="Montfort J."/>
            <person name="Robinson-Rechavi M."/>
            <person name="Bouchez O."/>
            <person name="Lampietro C."/>
            <person name="Lopez Roques C."/>
            <person name="Donnadieu C."/>
            <person name="Postlethwait J."/>
            <person name="Bobe J."/>
            <person name="Verreycken H."/>
            <person name="Guiguen Y."/>
        </authorList>
    </citation>
    <scope>NUCLEOTIDE SEQUENCE [LARGE SCALE GENOMIC DNA]</scope>
    <source>
        <strain evidence="5">Up_M1</strain>
        <tissue evidence="5">Testis</tissue>
    </source>
</reference>
<feature type="signal peptide" evidence="3">
    <location>
        <begin position="1"/>
        <end position="21"/>
    </location>
</feature>
<evidence type="ECO:0000256" key="2">
    <source>
        <dbReference type="SAM" id="MobiDB-lite"/>
    </source>
</evidence>
<dbReference type="EMBL" id="JAGEUA010000002">
    <property type="protein sequence ID" value="KAL1005995.1"/>
    <property type="molecule type" value="Genomic_DNA"/>
</dbReference>
<comment type="caution">
    <text evidence="5">The sequence shown here is derived from an EMBL/GenBank/DDBJ whole genome shotgun (WGS) entry which is preliminary data.</text>
</comment>
<accession>A0ABD0XQE5</accession>
<dbReference type="Pfam" id="PF00918">
    <property type="entry name" value="Gastrin"/>
    <property type="match status" value="1"/>
</dbReference>
<proteinExistence type="predicted"/>
<name>A0ABD0XQE5_UMBPY</name>
<keyword evidence="6" id="KW-1185">Reference proteome</keyword>